<accession>A0ABT1YQX1</accession>
<dbReference type="Proteomes" id="UP001300012">
    <property type="component" value="Unassembled WGS sequence"/>
</dbReference>
<evidence type="ECO:0000313" key="10">
    <source>
        <dbReference type="Proteomes" id="UP001300012"/>
    </source>
</evidence>
<evidence type="ECO:0000256" key="6">
    <source>
        <dbReference type="ARBA" id="ARBA00023136"/>
    </source>
</evidence>
<evidence type="ECO:0000256" key="4">
    <source>
        <dbReference type="ARBA" id="ARBA00022692"/>
    </source>
</evidence>
<keyword evidence="2" id="KW-0813">Transport</keyword>
<keyword evidence="6 8" id="KW-0472">Membrane</keyword>
<evidence type="ECO:0000256" key="2">
    <source>
        <dbReference type="ARBA" id="ARBA00022448"/>
    </source>
</evidence>
<keyword evidence="3" id="KW-1003">Cell membrane</keyword>
<comment type="similarity">
    <text evidence="7">Belongs to the drug/metabolite transporter (DMT) superfamily. Small multidrug resistance (SMR) (TC 2.A.7.1) family.</text>
</comment>
<feature type="transmembrane region" description="Helical" evidence="8">
    <location>
        <begin position="29"/>
        <end position="48"/>
    </location>
</feature>
<keyword evidence="5 8" id="KW-1133">Transmembrane helix</keyword>
<evidence type="ECO:0000256" key="8">
    <source>
        <dbReference type="SAM" id="Phobius"/>
    </source>
</evidence>
<dbReference type="PANTHER" id="PTHR30561:SF0">
    <property type="entry name" value="GUANIDINIUM EXPORTER"/>
    <property type="match status" value="1"/>
</dbReference>
<dbReference type="InterPro" id="IPR000390">
    <property type="entry name" value="Small_drug/metabolite_transptr"/>
</dbReference>
<dbReference type="RefSeq" id="WP_258217128.1">
    <property type="nucleotide sequence ID" value="NZ_JANQBD010000029.1"/>
</dbReference>
<evidence type="ECO:0000256" key="3">
    <source>
        <dbReference type="ARBA" id="ARBA00022475"/>
    </source>
</evidence>
<dbReference type="InterPro" id="IPR045324">
    <property type="entry name" value="Small_multidrug_res"/>
</dbReference>
<evidence type="ECO:0000256" key="5">
    <source>
        <dbReference type="ARBA" id="ARBA00022989"/>
    </source>
</evidence>
<gene>
    <name evidence="9" type="ORF">NV381_30695</name>
</gene>
<evidence type="ECO:0000256" key="1">
    <source>
        <dbReference type="ARBA" id="ARBA00004651"/>
    </source>
</evidence>
<dbReference type="Pfam" id="PF00893">
    <property type="entry name" value="Multi_Drug_Res"/>
    <property type="match status" value="1"/>
</dbReference>
<name>A0ABT1YQX1_9BACL</name>
<organism evidence="9 10">
    <name type="scientific">Paenibacillus radicis</name>
    <name type="common">ex Xue et al. 2023</name>
    <dbReference type="NCBI Taxonomy" id="2972489"/>
    <lineage>
        <taxon>Bacteria</taxon>
        <taxon>Bacillati</taxon>
        <taxon>Bacillota</taxon>
        <taxon>Bacilli</taxon>
        <taxon>Bacillales</taxon>
        <taxon>Paenibacillaceae</taxon>
        <taxon>Paenibacillus</taxon>
    </lineage>
</organism>
<feature type="transmembrane region" description="Helical" evidence="8">
    <location>
        <begin position="84"/>
        <end position="103"/>
    </location>
</feature>
<dbReference type="InterPro" id="IPR037185">
    <property type="entry name" value="EmrE-like"/>
</dbReference>
<dbReference type="EMBL" id="JANQBD010000029">
    <property type="protein sequence ID" value="MCR8635582.1"/>
    <property type="molecule type" value="Genomic_DNA"/>
</dbReference>
<evidence type="ECO:0000256" key="7">
    <source>
        <dbReference type="RuleBase" id="RU003942"/>
    </source>
</evidence>
<keyword evidence="10" id="KW-1185">Reference proteome</keyword>
<dbReference type="SUPFAM" id="SSF103481">
    <property type="entry name" value="Multidrug resistance efflux transporter EmrE"/>
    <property type="match status" value="1"/>
</dbReference>
<proteinExistence type="inferred from homology"/>
<evidence type="ECO:0000313" key="9">
    <source>
        <dbReference type="EMBL" id="MCR8635582.1"/>
    </source>
</evidence>
<feature type="transmembrane region" description="Helical" evidence="8">
    <location>
        <begin position="60"/>
        <end position="78"/>
    </location>
</feature>
<comment type="caution">
    <text evidence="9">The sequence shown here is derived from an EMBL/GenBank/DDBJ whole genome shotgun (WGS) entry which is preliminary data.</text>
</comment>
<sequence length="104" mass="11289">MAWVALISAGLCEVLGVLSIKRVTEYRSWGSYLFLIIAFGMSFSLLTFSMTQISMGTAYAVWTGIGTAGSTILGMLVFGEQKEWRRVLFIGLILVSAAGLKLIS</sequence>
<protein>
    <submittedName>
        <fullName evidence="9">Multidrug efflux SMR transporter</fullName>
    </submittedName>
</protein>
<dbReference type="Gene3D" id="1.10.3730.20">
    <property type="match status" value="1"/>
</dbReference>
<keyword evidence="4 7" id="KW-0812">Transmembrane</keyword>
<dbReference type="PANTHER" id="PTHR30561">
    <property type="entry name" value="SMR FAMILY PROTON-DEPENDENT DRUG EFFLUX TRANSPORTER SUGE"/>
    <property type="match status" value="1"/>
</dbReference>
<comment type="subcellular location">
    <subcellularLocation>
        <location evidence="1 7">Cell membrane</location>
        <topology evidence="1 7">Multi-pass membrane protein</topology>
    </subcellularLocation>
</comment>
<reference evidence="9 10" key="1">
    <citation type="submission" date="2022-08" db="EMBL/GenBank/DDBJ databases">
        <title>Paenibacillus endoradicis sp. nov., Paenibacillus radicibacter sp. nov and Paenibacillus pararadicis sp. nov., three cold-adapted plant growth-promoting bacteria isolated from root of Larix gmelinii in Great Khingan.</title>
        <authorList>
            <person name="Xue H."/>
        </authorList>
    </citation>
    <scope>NUCLEOTIDE SEQUENCE [LARGE SCALE GENOMIC DNA]</scope>
    <source>
        <strain evidence="9 10">N5-1-1-5</strain>
    </source>
</reference>